<proteinExistence type="predicted"/>
<name>A0ABW7ENV2_9BURK</name>
<feature type="chain" id="PRO_5045616531" evidence="1">
    <location>
        <begin position="32"/>
        <end position="128"/>
    </location>
</feature>
<dbReference type="EMBL" id="JBIGHY010000003">
    <property type="protein sequence ID" value="MFG6414323.1"/>
    <property type="molecule type" value="Genomic_DNA"/>
</dbReference>
<gene>
    <name evidence="2" type="ORF">ACG02S_10470</name>
</gene>
<dbReference type="InterPro" id="IPR021333">
    <property type="entry name" value="DUF2946"/>
</dbReference>
<evidence type="ECO:0000256" key="1">
    <source>
        <dbReference type="SAM" id="SignalP"/>
    </source>
</evidence>
<comment type="caution">
    <text evidence="2">The sequence shown here is derived from an EMBL/GenBank/DDBJ whole genome shotgun (WGS) entry which is preliminary data.</text>
</comment>
<dbReference type="Pfam" id="PF11162">
    <property type="entry name" value="DUF2946"/>
    <property type="match status" value="1"/>
</dbReference>
<sequence>MLASRRLRALTLWIACFAILLSALAPTLSHAFRGDAPAGWAEICSATGAKLVKLDEPGKSTDQGSGGQSMKHCPYCSTHTTVLGLPPAALAGLTLDTLAFHVPELFLAAPRTLFAWASAQPRAPPLNA</sequence>
<keyword evidence="3" id="KW-1185">Reference proteome</keyword>
<evidence type="ECO:0000313" key="3">
    <source>
        <dbReference type="Proteomes" id="UP001606300"/>
    </source>
</evidence>
<dbReference type="RefSeq" id="WP_394470400.1">
    <property type="nucleotide sequence ID" value="NZ_JBIGHY010000003.1"/>
</dbReference>
<organism evidence="2 3">
    <name type="scientific">Pelomonas dachongensis</name>
    <dbReference type="NCBI Taxonomy" id="3299029"/>
    <lineage>
        <taxon>Bacteria</taxon>
        <taxon>Pseudomonadati</taxon>
        <taxon>Pseudomonadota</taxon>
        <taxon>Betaproteobacteria</taxon>
        <taxon>Burkholderiales</taxon>
        <taxon>Sphaerotilaceae</taxon>
        <taxon>Roseateles</taxon>
    </lineage>
</organism>
<keyword evidence="1" id="KW-0732">Signal</keyword>
<evidence type="ECO:0000313" key="2">
    <source>
        <dbReference type="EMBL" id="MFG6414323.1"/>
    </source>
</evidence>
<accession>A0ABW7ENV2</accession>
<reference evidence="2 3" key="1">
    <citation type="submission" date="2024-09" db="EMBL/GenBank/DDBJ databases">
        <title>Novel species of the genus Pelomonas and Roseateles isolated from streams.</title>
        <authorList>
            <person name="Lu H."/>
        </authorList>
    </citation>
    <scope>NUCLEOTIDE SEQUENCE [LARGE SCALE GENOMIC DNA]</scope>
    <source>
        <strain evidence="2 3">DC23W</strain>
    </source>
</reference>
<feature type="signal peptide" evidence="1">
    <location>
        <begin position="1"/>
        <end position="31"/>
    </location>
</feature>
<protein>
    <submittedName>
        <fullName evidence="2">DUF2946 domain-containing protein</fullName>
    </submittedName>
</protein>
<dbReference type="Proteomes" id="UP001606300">
    <property type="component" value="Unassembled WGS sequence"/>
</dbReference>